<reference evidence="1 2" key="1">
    <citation type="journal article" date="2017" name="Nat. Commun.">
        <title>Genome assembly with in vitro proximity ligation data and whole-genome triplication in lettuce.</title>
        <authorList>
            <person name="Reyes-Chin-Wo S."/>
            <person name="Wang Z."/>
            <person name="Yang X."/>
            <person name="Kozik A."/>
            <person name="Arikit S."/>
            <person name="Song C."/>
            <person name="Xia L."/>
            <person name="Froenicke L."/>
            <person name="Lavelle D.O."/>
            <person name="Truco M.J."/>
            <person name="Xia R."/>
            <person name="Zhu S."/>
            <person name="Xu C."/>
            <person name="Xu H."/>
            <person name="Xu X."/>
            <person name="Cox K."/>
            <person name="Korf I."/>
            <person name="Meyers B.C."/>
            <person name="Michelmore R.W."/>
        </authorList>
    </citation>
    <scope>NUCLEOTIDE SEQUENCE [LARGE SCALE GENOMIC DNA]</scope>
    <source>
        <strain evidence="2">cv. Salinas</strain>
        <tissue evidence="1">Seedlings</tissue>
    </source>
</reference>
<proteinExistence type="predicted"/>
<accession>A0A9R1XNV1</accession>
<name>A0A9R1XNV1_LACSA</name>
<sequence length="391" mass="45540">MRVRYIVVDRVQKVHLQTLCSELEIVKMNDNETINDFLGKISGIVAKFKILGSRLEEEMVKWWKLRLKSYEERLKSLDERDEEQGKLLLTNGDYDGRQYRQVRSWGRGFYKSERGRGRGSVEKFPHVDPLALKLLERLLAFDPKDHPSAEEILEYHPQMLQEYLHGGEQTSFLYPRERVPAPKEEGSSQEDLDKRPEYVASTLESPPQQAEGGENLRKLQCSKPIKECKYQCFQVYRIQRNTRGRIGFRATRCGVRDEIFCSEVARINTFVSRFIHGSQKKKKRRLIATLCNHVESKKASNKVITFGRKRLKSLDERDEEQGQLLLTNGDYDGRQYKRVRSWGRGFYRSERGRGRGSIEVIRVGLSTMIVKSMDTLEISVQNGKTMKVKPI</sequence>
<dbReference type="Gene3D" id="1.10.510.10">
    <property type="entry name" value="Transferase(Phosphotransferase) domain 1"/>
    <property type="match status" value="1"/>
</dbReference>
<comment type="caution">
    <text evidence="1">The sequence shown here is derived from an EMBL/GenBank/DDBJ whole genome shotgun (WGS) entry which is preliminary data.</text>
</comment>
<keyword evidence="2" id="KW-1185">Reference proteome</keyword>
<dbReference type="AlphaFoldDB" id="A0A9R1XNV1"/>
<evidence type="ECO:0000313" key="1">
    <source>
        <dbReference type="EMBL" id="KAJ0220131.1"/>
    </source>
</evidence>
<gene>
    <name evidence="1" type="ORF">LSAT_V11C200057570</name>
</gene>
<dbReference type="EMBL" id="NBSK02000002">
    <property type="protein sequence ID" value="KAJ0220131.1"/>
    <property type="molecule type" value="Genomic_DNA"/>
</dbReference>
<organism evidence="1 2">
    <name type="scientific">Lactuca sativa</name>
    <name type="common">Garden lettuce</name>
    <dbReference type="NCBI Taxonomy" id="4236"/>
    <lineage>
        <taxon>Eukaryota</taxon>
        <taxon>Viridiplantae</taxon>
        <taxon>Streptophyta</taxon>
        <taxon>Embryophyta</taxon>
        <taxon>Tracheophyta</taxon>
        <taxon>Spermatophyta</taxon>
        <taxon>Magnoliopsida</taxon>
        <taxon>eudicotyledons</taxon>
        <taxon>Gunneridae</taxon>
        <taxon>Pentapetalae</taxon>
        <taxon>asterids</taxon>
        <taxon>campanulids</taxon>
        <taxon>Asterales</taxon>
        <taxon>Asteraceae</taxon>
        <taxon>Cichorioideae</taxon>
        <taxon>Cichorieae</taxon>
        <taxon>Lactucinae</taxon>
        <taxon>Lactuca</taxon>
    </lineage>
</organism>
<evidence type="ECO:0000313" key="2">
    <source>
        <dbReference type="Proteomes" id="UP000235145"/>
    </source>
</evidence>
<dbReference type="Proteomes" id="UP000235145">
    <property type="component" value="Unassembled WGS sequence"/>
</dbReference>
<protein>
    <submittedName>
        <fullName evidence="1">Uncharacterized protein</fullName>
    </submittedName>
</protein>